<keyword evidence="2" id="KW-1185">Reference proteome</keyword>
<proteinExistence type="predicted"/>
<gene>
    <name evidence="1" type="ORF">PRUPE_1G466800</name>
</gene>
<dbReference type="Proteomes" id="UP000006882">
    <property type="component" value="Chromosome G1"/>
</dbReference>
<dbReference type="AlphaFoldDB" id="A0A251RDN2"/>
<evidence type="ECO:0000313" key="2">
    <source>
        <dbReference type="Proteomes" id="UP000006882"/>
    </source>
</evidence>
<organism evidence="1 2">
    <name type="scientific">Prunus persica</name>
    <name type="common">Peach</name>
    <name type="synonym">Amygdalus persica</name>
    <dbReference type="NCBI Taxonomy" id="3760"/>
    <lineage>
        <taxon>Eukaryota</taxon>
        <taxon>Viridiplantae</taxon>
        <taxon>Streptophyta</taxon>
        <taxon>Embryophyta</taxon>
        <taxon>Tracheophyta</taxon>
        <taxon>Spermatophyta</taxon>
        <taxon>Magnoliopsida</taxon>
        <taxon>eudicotyledons</taxon>
        <taxon>Gunneridae</taxon>
        <taxon>Pentapetalae</taxon>
        <taxon>rosids</taxon>
        <taxon>fabids</taxon>
        <taxon>Rosales</taxon>
        <taxon>Rosaceae</taxon>
        <taxon>Amygdaloideae</taxon>
        <taxon>Amygdaleae</taxon>
        <taxon>Prunus</taxon>
    </lineage>
</organism>
<dbReference type="Gramene" id="ONI34179">
    <property type="protein sequence ID" value="ONI34179"/>
    <property type="gene ID" value="PRUPE_1G466800"/>
</dbReference>
<name>A0A251RDN2_PRUPE</name>
<protein>
    <submittedName>
        <fullName evidence="1">Uncharacterized protein</fullName>
    </submittedName>
</protein>
<dbReference type="EMBL" id="CM007651">
    <property type="protein sequence ID" value="ONI34179.1"/>
    <property type="molecule type" value="Genomic_DNA"/>
</dbReference>
<reference evidence="1 2" key="1">
    <citation type="journal article" date="2013" name="Nat. Genet.">
        <title>The high-quality draft genome of peach (Prunus persica) identifies unique patterns of genetic diversity, domestication and genome evolution.</title>
        <authorList>
            <consortium name="International Peach Genome Initiative"/>
            <person name="Verde I."/>
            <person name="Abbott A.G."/>
            <person name="Scalabrin S."/>
            <person name="Jung S."/>
            <person name="Shu S."/>
            <person name="Marroni F."/>
            <person name="Zhebentyayeva T."/>
            <person name="Dettori M.T."/>
            <person name="Grimwood J."/>
            <person name="Cattonaro F."/>
            <person name="Zuccolo A."/>
            <person name="Rossini L."/>
            <person name="Jenkins J."/>
            <person name="Vendramin E."/>
            <person name="Meisel L.A."/>
            <person name="Decroocq V."/>
            <person name="Sosinski B."/>
            <person name="Prochnik S."/>
            <person name="Mitros T."/>
            <person name="Policriti A."/>
            <person name="Cipriani G."/>
            <person name="Dondini L."/>
            <person name="Ficklin S."/>
            <person name="Goodstein D.M."/>
            <person name="Xuan P."/>
            <person name="Del Fabbro C."/>
            <person name="Aramini V."/>
            <person name="Copetti D."/>
            <person name="Gonzalez S."/>
            <person name="Horner D.S."/>
            <person name="Falchi R."/>
            <person name="Lucas S."/>
            <person name="Mica E."/>
            <person name="Maldonado J."/>
            <person name="Lazzari B."/>
            <person name="Bielenberg D."/>
            <person name="Pirona R."/>
            <person name="Miculan M."/>
            <person name="Barakat A."/>
            <person name="Testolin R."/>
            <person name="Stella A."/>
            <person name="Tartarini S."/>
            <person name="Tonutti P."/>
            <person name="Arus P."/>
            <person name="Orellana A."/>
            <person name="Wells C."/>
            <person name="Main D."/>
            <person name="Vizzotto G."/>
            <person name="Silva H."/>
            <person name="Salamini F."/>
            <person name="Schmutz J."/>
            <person name="Morgante M."/>
            <person name="Rokhsar D.S."/>
        </authorList>
    </citation>
    <scope>NUCLEOTIDE SEQUENCE [LARGE SCALE GENOMIC DNA]</scope>
    <source>
        <strain evidence="2">cv. Nemared</strain>
    </source>
</reference>
<sequence>MLIVYDISYLYEKSCSLDIIVYWTASETLYWTSKNGFRLARMYLTFCSVGEFYYELYKVENILDIHLRLFVS</sequence>
<accession>A0A251RDN2</accession>
<evidence type="ECO:0000313" key="1">
    <source>
        <dbReference type="EMBL" id="ONI34179.1"/>
    </source>
</evidence>